<feature type="region of interest" description="Disordered" evidence="1">
    <location>
        <begin position="1"/>
        <end position="38"/>
    </location>
</feature>
<comment type="caution">
    <text evidence="2">The sequence shown here is derived from an EMBL/GenBank/DDBJ whole genome shotgun (WGS) entry which is preliminary data.</text>
</comment>
<name>A0A9P3LDX9_9APHY</name>
<reference evidence="2 3" key="1">
    <citation type="submission" date="2021-08" db="EMBL/GenBank/DDBJ databases">
        <title>Draft Genome Sequence of Phanerochaete sordida strain YK-624.</title>
        <authorList>
            <person name="Mori T."/>
            <person name="Dohra H."/>
            <person name="Suzuki T."/>
            <person name="Kawagishi H."/>
            <person name="Hirai H."/>
        </authorList>
    </citation>
    <scope>NUCLEOTIDE SEQUENCE [LARGE SCALE GENOMIC DNA]</scope>
    <source>
        <strain evidence="2 3">YK-624</strain>
    </source>
</reference>
<evidence type="ECO:0000313" key="2">
    <source>
        <dbReference type="EMBL" id="GJE90402.1"/>
    </source>
</evidence>
<protein>
    <submittedName>
        <fullName evidence="2">Uncharacterized protein</fullName>
    </submittedName>
</protein>
<proteinExistence type="predicted"/>
<organism evidence="2 3">
    <name type="scientific">Phanerochaete sordida</name>
    <dbReference type="NCBI Taxonomy" id="48140"/>
    <lineage>
        <taxon>Eukaryota</taxon>
        <taxon>Fungi</taxon>
        <taxon>Dikarya</taxon>
        <taxon>Basidiomycota</taxon>
        <taxon>Agaricomycotina</taxon>
        <taxon>Agaricomycetes</taxon>
        <taxon>Polyporales</taxon>
        <taxon>Phanerochaetaceae</taxon>
        <taxon>Phanerochaete</taxon>
    </lineage>
</organism>
<accession>A0A9P3LDX9</accession>
<sequence>MPPSLTLPSRRPGAPKAVHSARGVGNGRSATSPRSMYDVRHRAEPLATTRRNTQHFAIACDTTSTLPIVYNSREHG</sequence>
<evidence type="ECO:0000256" key="1">
    <source>
        <dbReference type="SAM" id="MobiDB-lite"/>
    </source>
</evidence>
<dbReference type="AlphaFoldDB" id="A0A9P3LDX9"/>
<dbReference type="EMBL" id="BPQB01000016">
    <property type="protein sequence ID" value="GJE90402.1"/>
    <property type="molecule type" value="Genomic_DNA"/>
</dbReference>
<keyword evidence="3" id="KW-1185">Reference proteome</keyword>
<dbReference type="Proteomes" id="UP000703269">
    <property type="component" value="Unassembled WGS sequence"/>
</dbReference>
<gene>
    <name evidence="2" type="ORF">PsYK624_065330</name>
</gene>
<evidence type="ECO:0000313" key="3">
    <source>
        <dbReference type="Proteomes" id="UP000703269"/>
    </source>
</evidence>